<sequence length="293" mass="31948">MKLTISFIGKQKRYRRSISVRTLVSFTVLSSLLMLVSSRSTDSVSEDIARIKLAQAANEAENVEISELAESTRLQLQVLAARLAEMDATVTQLDEQGKLIAAEFGMKAEDLEAFNPDSTPINVDNDPLLNQIATLQQSVTAKKQQLAMLESLVRGHHIHEQSQLSGRPIQSGWLSSYYGMRKDPFTGSPAMHKGLDFAGKTGDDVVSTAAGIITWAGERHGYGLLVEIDHGDGIVTRYGHNNALSVSVGDVVTKGQPIAIMGSTGRSTGAHVHYEVIRHGQQIDPLPYVTKRR</sequence>
<dbReference type="SUPFAM" id="SSF51261">
    <property type="entry name" value="Duplicated hybrid motif"/>
    <property type="match status" value="1"/>
</dbReference>
<name>A0A1E7ZCU4_9ALTE</name>
<protein>
    <submittedName>
        <fullName evidence="2">Peptidase M23</fullName>
    </submittedName>
</protein>
<dbReference type="STRING" id="1656094.BFC18_09255"/>
<dbReference type="InterPro" id="IPR011055">
    <property type="entry name" value="Dup_hybrid_motif"/>
</dbReference>
<reference evidence="2 3" key="1">
    <citation type="submission" date="2016-08" db="EMBL/GenBank/DDBJ databases">
        <authorList>
            <person name="Seilhamer J.J."/>
        </authorList>
    </citation>
    <scope>NUCLEOTIDE SEQUENCE [LARGE SCALE GENOMIC DNA]</scope>
    <source>
        <strain evidence="2 3">KCTC 42603</strain>
    </source>
</reference>
<gene>
    <name evidence="2" type="ORF">BFC18_09255</name>
</gene>
<keyword evidence="3" id="KW-1185">Reference proteome</keyword>
<dbReference type="PANTHER" id="PTHR21666">
    <property type="entry name" value="PEPTIDASE-RELATED"/>
    <property type="match status" value="1"/>
</dbReference>
<dbReference type="Pfam" id="PF01551">
    <property type="entry name" value="Peptidase_M23"/>
    <property type="match status" value="1"/>
</dbReference>
<evidence type="ECO:0000259" key="1">
    <source>
        <dbReference type="Pfam" id="PF01551"/>
    </source>
</evidence>
<proteinExistence type="predicted"/>
<comment type="caution">
    <text evidence="2">The sequence shown here is derived from an EMBL/GenBank/DDBJ whole genome shotgun (WGS) entry which is preliminary data.</text>
</comment>
<dbReference type="OrthoDB" id="9805070at2"/>
<dbReference type="InterPro" id="IPR016047">
    <property type="entry name" value="M23ase_b-sheet_dom"/>
</dbReference>
<dbReference type="GO" id="GO:0004222">
    <property type="term" value="F:metalloendopeptidase activity"/>
    <property type="evidence" value="ECO:0007669"/>
    <property type="project" value="TreeGrafter"/>
</dbReference>
<organism evidence="2 3">
    <name type="scientific">Alteromonas confluentis</name>
    <dbReference type="NCBI Taxonomy" id="1656094"/>
    <lineage>
        <taxon>Bacteria</taxon>
        <taxon>Pseudomonadati</taxon>
        <taxon>Pseudomonadota</taxon>
        <taxon>Gammaproteobacteria</taxon>
        <taxon>Alteromonadales</taxon>
        <taxon>Alteromonadaceae</taxon>
        <taxon>Alteromonas/Salinimonas group</taxon>
        <taxon>Alteromonas</taxon>
    </lineage>
</organism>
<dbReference type="EMBL" id="MDHN01000015">
    <property type="protein sequence ID" value="OFC71329.1"/>
    <property type="molecule type" value="Genomic_DNA"/>
</dbReference>
<feature type="domain" description="M23ase beta-sheet core" evidence="1">
    <location>
        <begin position="191"/>
        <end position="285"/>
    </location>
</feature>
<dbReference type="InterPro" id="IPR050570">
    <property type="entry name" value="Cell_wall_metabolism_enzyme"/>
</dbReference>
<evidence type="ECO:0000313" key="3">
    <source>
        <dbReference type="Proteomes" id="UP000175691"/>
    </source>
</evidence>
<evidence type="ECO:0000313" key="2">
    <source>
        <dbReference type="EMBL" id="OFC71329.1"/>
    </source>
</evidence>
<dbReference type="Gene3D" id="2.70.70.10">
    <property type="entry name" value="Glucose Permease (Domain IIA)"/>
    <property type="match status" value="1"/>
</dbReference>
<dbReference type="Proteomes" id="UP000175691">
    <property type="component" value="Unassembled WGS sequence"/>
</dbReference>
<dbReference type="AlphaFoldDB" id="A0A1E7ZCU4"/>
<dbReference type="CDD" id="cd12797">
    <property type="entry name" value="M23_peptidase"/>
    <property type="match status" value="1"/>
</dbReference>
<dbReference type="PANTHER" id="PTHR21666:SF291">
    <property type="entry name" value="STAGE II SPORULATION PROTEIN Q"/>
    <property type="match status" value="1"/>
</dbReference>
<dbReference type="RefSeq" id="WP_070125008.1">
    <property type="nucleotide sequence ID" value="NZ_MDHN01000015.1"/>
</dbReference>
<dbReference type="FunFam" id="2.70.70.10:FF:000006">
    <property type="entry name" value="M23 family peptidase"/>
    <property type="match status" value="1"/>
</dbReference>
<accession>A0A1E7ZCU4</accession>